<evidence type="ECO:0000256" key="1">
    <source>
        <dbReference type="SAM" id="Phobius"/>
    </source>
</evidence>
<name>A0ABS1Q4C5_9ACTN</name>
<organism evidence="2 3">
    <name type="scientific">Streptomyces endocoffeicus</name>
    <dbReference type="NCBI Taxonomy" id="2898945"/>
    <lineage>
        <taxon>Bacteria</taxon>
        <taxon>Bacillati</taxon>
        <taxon>Actinomycetota</taxon>
        <taxon>Actinomycetes</taxon>
        <taxon>Kitasatosporales</taxon>
        <taxon>Streptomycetaceae</taxon>
        <taxon>Streptomyces</taxon>
    </lineage>
</organism>
<dbReference type="Proteomes" id="UP000621510">
    <property type="component" value="Unassembled WGS sequence"/>
</dbReference>
<protein>
    <submittedName>
        <fullName evidence="2">Uncharacterized protein</fullName>
    </submittedName>
</protein>
<proteinExistence type="predicted"/>
<keyword evidence="1" id="KW-1133">Transmembrane helix</keyword>
<keyword evidence="1" id="KW-0812">Transmembrane</keyword>
<reference evidence="2 3" key="1">
    <citation type="submission" date="2021-01" db="EMBL/GenBank/DDBJ databases">
        <title>WGS of actinomycetes isolated from Thailand.</title>
        <authorList>
            <person name="Thawai C."/>
        </authorList>
    </citation>
    <scope>NUCLEOTIDE SEQUENCE [LARGE SCALE GENOMIC DNA]</scope>
    <source>
        <strain evidence="2 3">CA3R110</strain>
    </source>
</reference>
<gene>
    <name evidence="2" type="ORF">JK364_44735</name>
</gene>
<dbReference type="EMBL" id="JAERRG010000031">
    <property type="protein sequence ID" value="MBL1119414.1"/>
    <property type="molecule type" value="Genomic_DNA"/>
</dbReference>
<evidence type="ECO:0000313" key="2">
    <source>
        <dbReference type="EMBL" id="MBL1119414.1"/>
    </source>
</evidence>
<comment type="caution">
    <text evidence="2">The sequence shown here is derived from an EMBL/GenBank/DDBJ whole genome shotgun (WGS) entry which is preliminary data.</text>
</comment>
<evidence type="ECO:0000313" key="3">
    <source>
        <dbReference type="Proteomes" id="UP000621510"/>
    </source>
</evidence>
<accession>A0ABS1Q4C5</accession>
<feature type="transmembrane region" description="Helical" evidence="1">
    <location>
        <begin position="20"/>
        <end position="43"/>
    </location>
</feature>
<keyword evidence="3" id="KW-1185">Reference proteome</keyword>
<sequence>MVTKRVRNKALELVRFDATVAGWCQFLRACGLILFSLLLYAFVEGLPGSPKEYRAAKARRADRQRRRAVVPEQGLDRVRTRELADLSG</sequence>
<keyword evidence="1" id="KW-0472">Membrane</keyword>
<dbReference type="RefSeq" id="WP_201857191.1">
    <property type="nucleotide sequence ID" value="NZ_JAERRG010000031.1"/>
</dbReference>